<dbReference type="Proteomes" id="UP001222680">
    <property type="component" value="Chromosome"/>
</dbReference>
<sequence>MPLHKVETPSSQSLSRVPSISKLTNESLGKLTNRRDVVLINPICGGSGDISLANKIANLALEQDCRITIVPVDCTLFGDPTFNNNHRNISHCSVEHSIGDFYDPIFVVAPAAICSPAKLHDIIESLCHEYHLNKDDVACIEEMDFISPDNARVLEREDMFKKSGFNKSMYYSLGFSEGAIGYLPVDKHTVDIVRERCERDLVNLLDSYNFSLEKQSRYNIAYISSPNIYNAVRVFVTNTLSENQSGNANYIIVVRLLNEKNEDKLIKYTEGVLSHGGDDYNPQDLFSSANIYVAKPDDAEKQTIHHKVNVDGEGGGRINIVFVNSLPQNILYDFMALADSGMASGDQSLGEFLSLNGQVPYYEVQPWKVNLGNALVAHAKDIGGDELSGVISSRIVGINDHILTSVERNRATEQSDGLKDFNERIRSRTADSQISELFKPNRKDDEDLIN</sequence>
<organism evidence="1 2">
    <name type="scientific">Edwardsiella ictaluri</name>
    <dbReference type="NCBI Taxonomy" id="67780"/>
    <lineage>
        <taxon>Bacteria</taxon>
        <taxon>Pseudomonadati</taxon>
        <taxon>Pseudomonadota</taxon>
        <taxon>Gammaproteobacteria</taxon>
        <taxon>Enterobacterales</taxon>
        <taxon>Hafniaceae</taxon>
        <taxon>Edwardsiella</taxon>
    </lineage>
</organism>
<dbReference type="EMBL" id="CP092014">
    <property type="protein sequence ID" value="WFN96657.1"/>
    <property type="molecule type" value="Genomic_DNA"/>
</dbReference>
<name>A0ABY8GGK3_EDWIC</name>
<accession>A0ABY8GGK3</accession>
<protein>
    <submittedName>
        <fullName evidence="1">Uncharacterized protein</fullName>
    </submittedName>
</protein>
<reference evidence="1 2" key="1">
    <citation type="submission" date="2022-02" db="EMBL/GenBank/DDBJ databases">
        <title>Phenotypic, genotypic and serological characterization of Edwardsiella ictaluri from catfish and ornamental fish species.</title>
        <authorList>
            <person name="Rose D."/>
            <person name="Tekedar H.C."/>
            <person name="Waldbieser G.C."/>
            <person name="Aarattuthodi S."/>
            <person name="Griffin M.J."/>
        </authorList>
    </citation>
    <scope>NUCLEOTIDE SEQUENCE [LARGE SCALE GENOMIC DNA]</scope>
    <source>
        <strain evidence="1 2">13 TAL-140 K3</strain>
    </source>
</reference>
<dbReference type="GeneID" id="69539448"/>
<evidence type="ECO:0000313" key="2">
    <source>
        <dbReference type="Proteomes" id="UP001222680"/>
    </source>
</evidence>
<dbReference type="RefSeq" id="WP_015871816.1">
    <property type="nucleotide sequence ID" value="NZ_CM125427.1"/>
</dbReference>
<gene>
    <name evidence="1" type="ORF">MAY91_00195</name>
</gene>
<keyword evidence="2" id="KW-1185">Reference proteome</keyword>
<proteinExistence type="predicted"/>
<evidence type="ECO:0000313" key="1">
    <source>
        <dbReference type="EMBL" id="WFN96657.1"/>
    </source>
</evidence>